<proteinExistence type="predicted"/>
<reference evidence="2 3" key="1">
    <citation type="submission" date="2019-02" db="EMBL/GenBank/DDBJ databases">
        <title>Deep-cultivation of Planctomycetes and their phenomic and genomic characterization uncovers novel biology.</title>
        <authorList>
            <person name="Wiegand S."/>
            <person name="Jogler M."/>
            <person name="Boedeker C."/>
            <person name="Pinto D."/>
            <person name="Vollmers J."/>
            <person name="Rivas-Marin E."/>
            <person name="Kohn T."/>
            <person name="Peeters S.H."/>
            <person name="Heuer A."/>
            <person name="Rast P."/>
            <person name="Oberbeckmann S."/>
            <person name="Bunk B."/>
            <person name="Jeske O."/>
            <person name="Meyerdierks A."/>
            <person name="Storesund J.E."/>
            <person name="Kallscheuer N."/>
            <person name="Luecker S."/>
            <person name="Lage O.M."/>
            <person name="Pohl T."/>
            <person name="Merkel B.J."/>
            <person name="Hornburger P."/>
            <person name="Mueller R.-W."/>
            <person name="Bruemmer F."/>
            <person name="Labrenz M."/>
            <person name="Spormann A.M."/>
            <person name="Op den Camp H."/>
            <person name="Overmann J."/>
            <person name="Amann R."/>
            <person name="Jetten M.S.M."/>
            <person name="Mascher T."/>
            <person name="Medema M.H."/>
            <person name="Devos D.P."/>
            <person name="Kaster A.-K."/>
            <person name="Ovreas L."/>
            <person name="Rohde M."/>
            <person name="Galperin M.Y."/>
            <person name="Jogler C."/>
        </authorList>
    </citation>
    <scope>NUCLEOTIDE SEQUENCE [LARGE SCALE GENOMIC DNA]</scope>
    <source>
        <strain evidence="2 3">Q31a</strain>
    </source>
</reference>
<dbReference type="OrthoDB" id="214701at2"/>
<evidence type="ECO:0000313" key="3">
    <source>
        <dbReference type="Proteomes" id="UP000318017"/>
    </source>
</evidence>
<evidence type="ECO:0000313" key="2">
    <source>
        <dbReference type="EMBL" id="QDV23577.1"/>
    </source>
</evidence>
<name>A0A518G4P4_9BACT</name>
<sequence>MATRKKPAPKNPTAPRRRNGRPKGSKDIQRDEVDVIGSRCKKCGSSLRTPYANDPTRMAYPGVDPITGKPYTQIVWRRTQCRDCGQHRIDKCYENLPKKVSKQS</sequence>
<dbReference type="Proteomes" id="UP000318017">
    <property type="component" value="Chromosome"/>
</dbReference>
<dbReference type="EMBL" id="CP036298">
    <property type="protein sequence ID" value="QDV23577.1"/>
    <property type="molecule type" value="Genomic_DNA"/>
</dbReference>
<keyword evidence="3" id="KW-1185">Reference proteome</keyword>
<dbReference type="RefSeq" id="WP_145076599.1">
    <property type="nucleotide sequence ID" value="NZ_CP036298.1"/>
</dbReference>
<dbReference type="AlphaFoldDB" id="A0A518G4P4"/>
<feature type="region of interest" description="Disordered" evidence="1">
    <location>
        <begin position="1"/>
        <end position="31"/>
    </location>
</feature>
<feature type="region of interest" description="Disordered" evidence="1">
    <location>
        <begin position="46"/>
        <end position="68"/>
    </location>
</feature>
<protein>
    <submittedName>
        <fullName evidence="2">Uncharacterized protein</fullName>
    </submittedName>
</protein>
<dbReference type="KEGG" id="ahel:Q31a_18790"/>
<gene>
    <name evidence="2" type="ORF">Q31a_18790</name>
</gene>
<evidence type="ECO:0000256" key="1">
    <source>
        <dbReference type="SAM" id="MobiDB-lite"/>
    </source>
</evidence>
<accession>A0A518G4P4</accession>
<organism evidence="2 3">
    <name type="scientific">Aureliella helgolandensis</name>
    <dbReference type="NCBI Taxonomy" id="2527968"/>
    <lineage>
        <taxon>Bacteria</taxon>
        <taxon>Pseudomonadati</taxon>
        <taxon>Planctomycetota</taxon>
        <taxon>Planctomycetia</taxon>
        <taxon>Pirellulales</taxon>
        <taxon>Pirellulaceae</taxon>
        <taxon>Aureliella</taxon>
    </lineage>
</organism>